<organism evidence="2 3">
    <name type="scientific">Pleurodeles waltl</name>
    <name type="common">Iberian ribbed newt</name>
    <dbReference type="NCBI Taxonomy" id="8319"/>
    <lineage>
        <taxon>Eukaryota</taxon>
        <taxon>Metazoa</taxon>
        <taxon>Chordata</taxon>
        <taxon>Craniata</taxon>
        <taxon>Vertebrata</taxon>
        <taxon>Euteleostomi</taxon>
        <taxon>Amphibia</taxon>
        <taxon>Batrachia</taxon>
        <taxon>Caudata</taxon>
        <taxon>Salamandroidea</taxon>
        <taxon>Salamandridae</taxon>
        <taxon>Pleurodelinae</taxon>
        <taxon>Pleurodeles</taxon>
    </lineage>
</organism>
<accession>A0AAV7M7X1</accession>
<evidence type="ECO:0000313" key="3">
    <source>
        <dbReference type="Proteomes" id="UP001066276"/>
    </source>
</evidence>
<evidence type="ECO:0000313" key="2">
    <source>
        <dbReference type="EMBL" id="KAJ1098597.1"/>
    </source>
</evidence>
<dbReference type="Proteomes" id="UP001066276">
    <property type="component" value="Chromosome 10"/>
</dbReference>
<name>A0AAV7M7X1_PLEWA</name>
<comment type="caution">
    <text evidence="2">The sequence shown here is derived from an EMBL/GenBank/DDBJ whole genome shotgun (WGS) entry which is preliminary data.</text>
</comment>
<gene>
    <name evidence="2" type="ORF">NDU88_003705</name>
</gene>
<sequence length="115" mass="12594">MRVSCLLGHLLEPGHCCPRTLQCCHWHHETEHPSDDDAEEPVVPWNQHLGTWDQRRKAGRVPCSAAGEARNPPRESMRSPESSLEASHPLTAGYTSEHRGPVGATSGAAQEGAKR</sequence>
<reference evidence="2" key="1">
    <citation type="journal article" date="2022" name="bioRxiv">
        <title>Sequencing and chromosome-scale assembly of the giantPleurodeles waltlgenome.</title>
        <authorList>
            <person name="Brown T."/>
            <person name="Elewa A."/>
            <person name="Iarovenko S."/>
            <person name="Subramanian E."/>
            <person name="Araus A.J."/>
            <person name="Petzold A."/>
            <person name="Susuki M."/>
            <person name="Suzuki K.-i.T."/>
            <person name="Hayashi T."/>
            <person name="Toyoda A."/>
            <person name="Oliveira C."/>
            <person name="Osipova E."/>
            <person name="Leigh N.D."/>
            <person name="Simon A."/>
            <person name="Yun M.H."/>
        </authorList>
    </citation>
    <scope>NUCLEOTIDE SEQUENCE</scope>
    <source>
        <strain evidence="2">20211129_DDA</strain>
        <tissue evidence="2">Liver</tissue>
    </source>
</reference>
<dbReference type="AlphaFoldDB" id="A0AAV7M7X1"/>
<protein>
    <submittedName>
        <fullName evidence="2">Uncharacterized protein</fullName>
    </submittedName>
</protein>
<feature type="region of interest" description="Disordered" evidence="1">
    <location>
        <begin position="50"/>
        <end position="115"/>
    </location>
</feature>
<evidence type="ECO:0000256" key="1">
    <source>
        <dbReference type="SAM" id="MobiDB-lite"/>
    </source>
</evidence>
<keyword evidence="3" id="KW-1185">Reference proteome</keyword>
<proteinExistence type="predicted"/>
<dbReference type="EMBL" id="JANPWB010000014">
    <property type="protein sequence ID" value="KAJ1098597.1"/>
    <property type="molecule type" value="Genomic_DNA"/>
</dbReference>